<keyword evidence="2" id="KW-1185">Reference proteome</keyword>
<evidence type="ECO:0000313" key="2">
    <source>
        <dbReference type="Proteomes" id="UP000623467"/>
    </source>
</evidence>
<gene>
    <name evidence="1" type="ORF">MSAN_00934900</name>
</gene>
<name>A0A8H6YXS7_9AGAR</name>
<comment type="caution">
    <text evidence="1">The sequence shown here is derived from an EMBL/GenBank/DDBJ whole genome shotgun (WGS) entry which is preliminary data.</text>
</comment>
<dbReference type="AlphaFoldDB" id="A0A8H6YXS7"/>
<dbReference type="OrthoDB" id="2840257at2759"/>
<protein>
    <submittedName>
        <fullName evidence="1">F-box domain-containing protein</fullName>
    </submittedName>
</protein>
<accession>A0A8H6YXS7</accession>
<sequence>MSKSVAQRELNALRDPIALLPVEISSKIFLQCLPPLPYPTRHEAPMLLMNVCHLWSNIALSTPMLWASLHLKRRRSSDEVLQSWLPRARDCSLSLSVHGMSALFQRYAPQLKHLTLYRAVPHFHPSTSFSSLETLVLGTLSPKICAKLQLTELLGLFRLTPNLVQCTLPNSTILSRSKLPLDFTILPNSTIYSSDSDDSDSALPIVTLPHLRCLEFGEKPVYGGWASGDEILRHLSLPALETLAIPFLEISFARFSLFLRRSVPPLCRLVLSSELLTIEFSHLEESFRLLPLLTHFELYARLAVLDADLFTALAHSESLLPNLRNMKITSRSLNHSGVLYGAALRMLSARQTRLLCFHLCTEHAPPDAEVLDGLRQLVAGGMEIFVGKKITKS</sequence>
<proteinExistence type="predicted"/>
<dbReference type="Proteomes" id="UP000623467">
    <property type="component" value="Unassembled WGS sequence"/>
</dbReference>
<dbReference type="EMBL" id="JACAZH010000006">
    <property type="protein sequence ID" value="KAF7366766.1"/>
    <property type="molecule type" value="Genomic_DNA"/>
</dbReference>
<organism evidence="1 2">
    <name type="scientific">Mycena sanguinolenta</name>
    <dbReference type="NCBI Taxonomy" id="230812"/>
    <lineage>
        <taxon>Eukaryota</taxon>
        <taxon>Fungi</taxon>
        <taxon>Dikarya</taxon>
        <taxon>Basidiomycota</taxon>
        <taxon>Agaricomycotina</taxon>
        <taxon>Agaricomycetes</taxon>
        <taxon>Agaricomycetidae</taxon>
        <taxon>Agaricales</taxon>
        <taxon>Marasmiineae</taxon>
        <taxon>Mycenaceae</taxon>
        <taxon>Mycena</taxon>
    </lineage>
</organism>
<evidence type="ECO:0000313" key="1">
    <source>
        <dbReference type="EMBL" id="KAF7366766.1"/>
    </source>
</evidence>
<reference evidence="1" key="1">
    <citation type="submission" date="2020-05" db="EMBL/GenBank/DDBJ databases">
        <title>Mycena genomes resolve the evolution of fungal bioluminescence.</title>
        <authorList>
            <person name="Tsai I.J."/>
        </authorList>
    </citation>
    <scope>NUCLEOTIDE SEQUENCE</scope>
    <source>
        <strain evidence="1">160909Yilan</strain>
    </source>
</reference>